<dbReference type="CDD" id="cd17535">
    <property type="entry name" value="REC_NarL-like"/>
    <property type="match status" value="1"/>
</dbReference>
<sequence length="206" mass="23773">MKPRLLIADDHTLFNEGVKQLISDHYNIVGQVFDGKDVLIMAMVTRPDVILLDINLPSINGFDLAIELRKSFETIKIIFVSMYTEPRFIEQSKQLKVDGYLLKNSTKEELILGIDNVLNGGNYYDPKLNQLRPNLHHDDFFVKQFSLTPREVEIIRMIKNGMNTGEIAEKLFLGLETVKTHRKNIYYKLSITKSTELIKFALENNI</sequence>
<dbReference type="PROSITE" id="PS00622">
    <property type="entry name" value="HTH_LUXR_1"/>
    <property type="match status" value="1"/>
</dbReference>
<evidence type="ECO:0000313" key="7">
    <source>
        <dbReference type="Proteomes" id="UP000609064"/>
    </source>
</evidence>
<dbReference type="PROSITE" id="PS50110">
    <property type="entry name" value="RESPONSE_REGULATORY"/>
    <property type="match status" value="1"/>
</dbReference>
<dbReference type="PANTHER" id="PTHR45566">
    <property type="entry name" value="HTH-TYPE TRANSCRIPTIONAL REGULATOR YHJB-RELATED"/>
    <property type="match status" value="1"/>
</dbReference>
<keyword evidence="1 3" id="KW-0597">Phosphoprotein</keyword>
<reference evidence="6" key="1">
    <citation type="journal article" date="2014" name="Int. J. Syst. Evol. Microbiol.">
        <title>Complete genome sequence of Corynebacterium casei LMG S-19264T (=DSM 44701T), isolated from a smear-ripened cheese.</title>
        <authorList>
            <consortium name="US DOE Joint Genome Institute (JGI-PGF)"/>
            <person name="Walter F."/>
            <person name="Albersmeier A."/>
            <person name="Kalinowski J."/>
            <person name="Ruckert C."/>
        </authorList>
    </citation>
    <scope>NUCLEOTIDE SEQUENCE</scope>
    <source>
        <strain evidence="6">CGMCC 1.15958</strain>
    </source>
</reference>
<dbReference type="Proteomes" id="UP000609064">
    <property type="component" value="Unassembled WGS sequence"/>
</dbReference>
<dbReference type="InterPro" id="IPR001789">
    <property type="entry name" value="Sig_transdc_resp-reg_receiver"/>
</dbReference>
<dbReference type="PRINTS" id="PR00038">
    <property type="entry name" value="HTHLUXR"/>
</dbReference>
<dbReference type="GO" id="GO:0000160">
    <property type="term" value="P:phosphorelay signal transduction system"/>
    <property type="evidence" value="ECO:0007669"/>
    <property type="project" value="InterPro"/>
</dbReference>
<dbReference type="SMART" id="SM00421">
    <property type="entry name" value="HTH_LUXR"/>
    <property type="match status" value="1"/>
</dbReference>
<dbReference type="EMBL" id="BMKK01000005">
    <property type="protein sequence ID" value="GGD61700.1"/>
    <property type="molecule type" value="Genomic_DNA"/>
</dbReference>
<dbReference type="InterPro" id="IPR011006">
    <property type="entry name" value="CheY-like_superfamily"/>
</dbReference>
<dbReference type="AlphaFoldDB" id="A0A916YUG6"/>
<dbReference type="SMART" id="SM00448">
    <property type="entry name" value="REC"/>
    <property type="match status" value="1"/>
</dbReference>
<dbReference type="InterPro" id="IPR058245">
    <property type="entry name" value="NreC/VraR/RcsB-like_REC"/>
</dbReference>
<protein>
    <submittedName>
        <fullName evidence="6">DNA-binding response regulator</fullName>
    </submittedName>
</protein>
<evidence type="ECO:0000256" key="2">
    <source>
        <dbReference type="ARBA" id="ARBA00023125"/>
    </source>
</evidence>
<feature type="modified residue" description="4-aspartylphosphate" evidence="3">
    <location>
        <position position="53"/>
    </location>
</feature>
<reference evidence="6" key="2">
    <citation type="submission" date="2020-09" db="EMBL/GenBank/DDBJ databases">
        <authorList>
            <person name="Sun Q."/>
            <person name="Zhou Y."/>
        </authorList>
    </citation>
    <scope>NUCLEOTIDE SEQUENCE</scope>
    <source>
        <strain evidence="6">CGMCC 1.15958</strain>
    </source>
</reference>
<dbReference type="GO" id="GO:0003677">
    <property type="term" value="F:DNA binding"/>
    <property type="evidence" value="ECO:0007669"/>
    <property type="project" value="UniProtKB-KW"/>
</dbReference>
<evidence type="ECO:0000259" key="5">
    <source>
        <dbReference type="PROSITE" id="PS50110"/>
    </source>
</evidence>
<accession>A0A916YUG6</accession>
<dbReference type="Pfam" id="PF00196">
    <property type="entry name" value="GerE"/>
    <property type="match status" value="1"/>
</dbReference>
<comment type="caution">
    <text evidence="6">The sequence shown here is derived from an EMBL/GenBank/DDBJ whole genome shotgun (WGS) entry which is preliminary data.</text>
</comment>
<evidence type="ECO:0000259" key="4">
    <source>
        <dbReference type="PROSITE" id="PS50043"/>
    </source>
</evidence>
<dbReference type="InterPro" id="IPR000792">
    <property type="entry name" value="Tscrpt_reg_LuxR_C"/>
</dbReference>
<gene>
    <name evidence="6" type="ORF">GCM10011514_27180</name>
</gene>
<dbReference type="SUPFAM" id="SSF52172">
    <property type="entry name" value="CheY-like"/>
    <property type="match status" value="1"/>
</dbReference>
<dbReference type="Gene3D" id="3.40.50.2300">
    <property type="match status" value="1"/>
</dbReference>
<organism evidence="6 7">
    <name type="scientific">Emticicia aquatilis</name>
    <dbReference type="NCBI Taxonomy" id="1537369"/>
    <lineage>
        <taxon>Bacteria</taxon>
        <taxon>Pseudomonadati</taxon>
        <taxon>Bacteroidota</taxon>
        <taxon>Cytophagia</taxon>
        <taxon>Cytophagales</taxon>
        <taxon>Leadbetterellaceae</taxon>
        <taxon>Emticicia</taxon>
    </lineage>
</organism>
<evidence type="ECO:0000256" key="3">
    <source>
        <dbReference type="PROSITE-ProRule" id="PRU00169"/>
    </source>
</evidence>
<dbReference type="PROSITE" id="PS50043">
    <property type="entry name" value="HTH_LUXR_2"/>
    <property type="match status" value="1"/>
</dbReference>
<dbReference type="PANTHER" id="PTHR45566:SF2">
    <property type="entry name" value="NARL SUBFAMILY"/>
    <property type="match status" value="1"/>
</dbReference>
<feature type="domain" description="Response regulatory" evidence="5">
    <location>
        <begin position="4"/>
        <end position="118"/>
    </location>
</feature>
<evidence type="ECO:0000313" key="6">
    <source>
        <dbReference type="EMBL" id="GGD61700.1"/>
    </source>
</evidence>
<feature type="domain" description="HTH luxR-type" evidence="4">
    <location>
        <begin position="140"/>
        <end position="205"/>
    </location>
</feature>
<evidence type="ECO:0000256" key="1">
    <source>
        <dbReference type="ARBA" id="ARBA00022553"/>
    </source>
</evidence>
<name>A0A916YUG6_9BACT</name>
<dbReference type="Pfam" id="PF00072">
    <property type="entry name" value="Response_reg"/>
    <property type="match status" value="1"/>
</dbReference>
<keyword evidence="7" id="KW-1185">Reference proteome</keyword>
<dbReference type="InterPro" id="IPR051015">
    <property type="entry name" value="EvgA-like"/>
</dbReference>
<keyword evidence="2 6" id="KW-0238">DNA-binding</keyword>
<dbReference type="SUPFAM" id="SSF46894">
    <property type="entry name" value="C-terminal effector domain of the bipartite response regulators"/>
    <property type="match status" value="1"/>
</dbReference>
<dbReference type="RefSeq" id="WP_188766649.1">
    <property type="nucleotide sequence ID" value="NZ_BMKK01000005.1"/>
</dbReference>
<proteinExistence type="predicted"/>
<dbReference type="GO" id="GO:0006355">
    <property type="term" value="P:regulation of DNA-templated transcription"/>
    <property type="evidence" value="ECO:0007669"/>
    <property type="project" value="InterPro"/>
</dbReference>
<dbReference type="CDD" id="cd06170">
    <property type="entry name" value="LuxR_C_like"/>
    <property type="match status" value="1"/>
</dbReference>
<dbReference type="InterPro" id="IPR016032">
    <property type="entry name" value="Sig_transdc_resp-reg_C-effctor"/>
</dbReference>